<feature type="region of interest" description="Disordered" evidence="1">
    <location>
        <begin position="406"/>
        <end position="428"/>
    </location>
</feature>
<dbReference type="RefSeq" id="WP_123522136.1">
    <property type="nucleotide sequence ID" value="NZ_JBHLWF010000013.1"/>
</dbReference>
<dbReference type="InterPro" id="IPR011050">
    <property type="entry name" value="Pectin_lyase_fold/virulence"/>
</dbReference>
<evidence type="ECO:0000256" key="1">
    <source>
        <dbReference type="SAM" id="MobiDB-lite"/>
    </source>
</evidence>
<dbReference type="Proteomes" id="UP000294599">
    <property type="component" value="Unassembled WGS sequence"/>
</dbReference>
<comment type="caution">
    <text evidence="3">The sequence shown here is derived from an EMBL/GenBank/DDBJ whole genome shotgun (WGS) entry which is preliminary data.</text>
</comment>
<dbReference type="OrthoDB" id="6327875at2"/>
<feature type="signal peptide" evidence="2">
    <location>
        <begin position="1"/>
        <end position="17"/>
    </location>
</feature>
<keyword evidence="4" id="KW-1185">Reference proteome</keyword>
<evidence type="ECO:0000313" key="4">
    <source>
        <dbReference type="Proteomes" id="UP000294599"/>
    </source>
</evidence>
<dbReference type="AlphaFoldDB" id="A0A4S3KUT1"/>
<feature type="compositionally biased region" description="Low complexity" evidence="1">
    <location>
        <begin position="413"/>
        <end position="427"/>
    </location>
</feature>
<evidence type="ECO:0008006" key="5">
    <source>
        <dbReference type="Google" id="ProtNLM"/>
    </source>
</evidence>
<sequence>MRVSAFLLALLASPLSAATYQVGPARPHTTLQQLLGAVTLQPGDIVEIDPGDYPGGVILTRSGSASQPITIRGLRDGQGNRPLLSGGTNTFEFRRADHVVLEGLAFTGGSSRCVFVHARDVVLRDLLVRNCSGQGILAADQHTGNLTLEYSEIRDSGNGSGQHSLYIQSDEVSNPGSVFRMRFNYVHHGTGGNLLKSRHERNEIHYNWFEGAWFHELELIGPDPFQQLPGWTPGLAREDSEVLGNVIVHSSPLNSFGAVMRFGGDATGESHGRYRVVNNTFIISGSASPATVFRLFDGLESVEAHNNVIWRSSPGELRIERTVEAVWAAGSRRVAGSNNWINAGANLVPAEWTGTLSGLTPAFLDAAAHDYRPAPGSPLLAAGNASPTSPPAWPFPSPTLLPQFLPPIRSWQAPGTATPRPAQTPPTIGAVIRPQDLIFADGFED</sequence>
<feature type="chain" id="PRO_5030100274" description="Parallel beta helix pectate lyase-like protein" evidence="2">
    <location>
        <begin position="18"/>
        <end position="445"/>
    </location>
</feature>
<reference evidence="3 4" key="1">
    <citation type="submission" date="2019-03" db="EMBL/GenBank/DDBJ databases">
        <title>Genomic Encyclopedia of Type Strains, Phase IV (KMG-IV): sequencing the most valuable type-strain genomes for metagenomic binning, comparative biology and taxonomic classification.</title>
        <authorList>
            <person name="Goeker M."/>
        </authorList>
    </citation>
    <scope>NUCLEOTIDE SEQUENCE [LARGE SCALE GENOMIC DNA]</scope>
    <source>
        <strain evidence="3 4">DSM 21944</strain>
    </source>
</reference>
<accession>A0A4S3KUT1</accession>
<evidence type="ECO:0000313" key="3">
    <source>
        <dbReference type="EMBL" id="TCT00853.1"/>
    </source>
</evidence>
<gene>
    <name evidence="3" type="ORF">EDC25_102222</name>
</gene>
<name>A0A4S3KUT1_9GAMM</name>
<evidence type="ECO:0000256" key="2">
    <source>
        <dbReference type="SAM" id="SignalP"/>
    </source>
</evidence>
<dbReference type="SUPFAM" id="SSF51126">
    <property type="entry name" value="Pectin lyase-like"/>
    <property type="match status" value="1"/>
</dbReference>
<dbReference type="InterPro" id="IPR012334">
    <property type="entry name" value="Pectin_lyas_fold"/>
</dbReference>
<proteinExistence type="predicted"/>
<dbReference type="EMBL" id="SMAF01000002">
    <property type="protein sequence ID" value="TCT00853.1"/>
    <property type="molecule type" value="Genomic_DNA"/>
</dbReference>
<dbReference type="Gene3D" id="2.160.20.10">
    <property type="entry name" value="Single-stranded right-handed beta-helix, Pectin lyase-like"/>
    <property type="match status" value="1"/>
</dbReference>
<keyword evidence="2" id="KW-0732">Signal</keyword>
<organism evidence="3 4">
    <name type="scientific">Pseudofulvimonas gallinarii</name>
    <dbReference type="NCBI Taxonomy" id="634155"/>
    <lineage>
        <taxon>Bacteria</taxon>
        <taxon>Pseudomonadati</taxon>
        <taxon>Pseudomonadota</taxon>
        <taxon>Gammaproteobacteria</taxon>
        <taxon>Lysobacterales</taxon>
        <taxon>Rhodanobacteraceae</taxon>
        <taxon>Pseudofulvimonas</taxon>
    </lineage>
</organism>
<protein>
    <recommendedName>
        <fullName evidence="5">Parallel beta helix pectate lyase-like protein</fullName>
    </recommendedName>
</protein>